<dbReference type="AlphaFoldDB" id="A0AAD6LXS2"/>
<dbReference type="Proteomes" id="UP001164929">
    <property type="component" value="Chromosome 13"/>
</dbReference>
<gene>
    <name evidence="1" type="ORF">NC653_031228</name>
</gene>
<reference evidence="1" key="1">
    <citation type="journal article" date="2023" name="Mol. Ecol. Resour.">
        <title>Chromosome-level genome assembly of a triploid poplar Populus alba 'Berolinensis'.</title>
        <authorList>
            <person name="Chen S."/>
            <person name="Yu Y."/>
            <person name="Wang X."/>
            <person name="Wang S."/>
            <person name="Zhang T."/>
            <person name="Zhou Y."/>
            <person name="He R."/>
            <person name="Meng N."/>
            <person name="Wang Y."/>
            <person name="Liu W."/>
            <person name="Liu Z."/>
            <person name="Liu J."/>
            <person name="Guo Q."/>
            <person name="Huang H."/>
            <person name="Sederoff R.R."/>
            <person name="Wang G."/>
            <person name="Qu G."/>
            <person name="Chen S."/>
        </authorList>
    </citation>
    <scope>NUCLEOTIDE SEQUENCE</scope>
    <source>
        <strain evidence="1">SC-2020</strain>
    </source>
</reference>
<evidence type="ECO:0000313" key="2">
    <source>
        <dbReference type="Proteomes" id="UP001164929"/>
    </source>
</evidence>
<dbReference type="EMBL" id="JAQIZT010000013">
    <property type="protein sequence ID" value="KAJ6975303.1"/>
    <property type="molecule type" value="Genomic_DNA"/>
</dbReference>
<accession>A0AAD6LXS2</accession>
<sequence length="80" mass="8978">MVMLASSAGSLVLKRVKPVCWSGSDVEWQWLLDEEDDELKMALAVLVRLSSFCPFFFVRLPLSSSSPAFIGQRRPCAGKW</sequence>
<organism evidence="1 2">
    <name type="scientific">Populus alba x Populus x berolinensis</name>
    <dbReference type="NCBI Taxonomy" id="444605"/>
    <lineage>
        <taxon>Eukaryota</taxon>
        <taxon>Viridiplantae</taxon>
        <taxon>Streptophyta</taxon>
        <taxon>Embryophyta</taxon>
        <taxon>Tracheophyta</taxon>
        <taxon>Spermatophyta</taxon>
        <taxon>Magnoliopsida</taxon>
        <taxon>eudicotyledons</taxon>
        <taxon>Gunneridae</taxon>
        <taxon>Pentapetalae</taxon>
        <taxon>rosids</taxon>
        <taxon>fabids</taxon>
        <taxon>Malpighiales</taxon>
        <taxon>Salicaceae</taxon>
        <taxon>Saliceae</taxon>
        <taxon>Populus</taxon>
    </lineage>
</organism>
<name>A0AAD6LXS2_9ROSI</name>
<protein>
    <submittedName>
        <fullName evidence="1">Uncharacterized protein</fullName>
    </submittedName>
</protein>
<evidence type="ECO:0000313" key="1">
    <source>
        <dbReference type="EMBL" id="KAJ6975303.1"/>
    </source>
</evidence>
<proteinExistence type="predicted"/>
<keyword evidence="2" id="KW-1185">Reference proteome</keyword>
<comment type="caution">
    <text evidence="1">The sequence shown here is derived from an EMBL/GenBank/DDBJ whole genome shotgun (WGS) entry which is preliminary data.</text>
</comment>